<sequence>MDSKKKHHAAAALRKQVANRHAAEAEQAVSAHILAERKRCAGLMALSEQAARLRVSFDADAAILGRISLQAARNKVMHAAADGDAPETSPVFGPNATGRNLQAGSEKAVDKAAMWRKAYESNRPKPAKLP</sequence>
<gene>
    <name evidence="2" type="ORF">A4U53_19625</name>
</gene>
<feature type="region of interest" description="Disordered" evidence="1">
    <location>
        <begin position="80"/>
        <end position="107"/>
    </location>
</feature>
<dbReference type="AlphaFoldDB" id="A0A179BT30"/>
<proteinExistence type="predicted"/>
<dbReference type="EMBL" id="LWBS01000154">
    <property type="protein sequence ID" value="OAP94818.1"/>
    <property type="molecule type" value="Genomic_DNA"/>
</dbReference>
<reference evidence="2" key="1">
    <citation type="submission" date="2016-04" db="EMBL/GenBank/DDBJ databases">
        <title>Fast-growing isolate from the root nodules of Vavilovia formosa.</title>
        <authorList>
            <person name="Kimeklis A."/>
            <person name="Safronova V."/>
            <person name="Belimov A."/>
            <person name="Andronov E."/>
        </authorList>
    </citation>
    <scope>NUCLEOTIDE SEQUENCE [LARGE SCALE GENOMIC DNA]</scope>
    <source>
        <strain evidence="2">Vaf-46</strain>
    </source>
</reference>
<accession>A0A179BT30</accession>
<evidence type="ECO:0000256" key="1">
    <source>
        <dbReference type="SAM" id="MobiDB-lite"/>
    </source>
</evidence>
<comment type="caution">
    <text evidence="2">The sequence shown here is derived from an EMBL/GenBank/DDBJ whole genome shotgun (WGS) entry which is preliminary data.</text>
</comment>
<protein>
    <submittedName>
        <fullName evidence="2">Uncharacterized protein</fullName>
    </submittedName>
</protein>
<evidence type="ECO:0000313" key="2">
    <source>
        <dbReference type="EMBL" id="OAP94818.1"/>
    </source>
</evidence>
<dbReference type="RefSeq" id="WP_064247233.1">
    <property type="nucleotide sequence ID" value="NZ_CAXURF020000001.1"/>
</dbReference>
<organism evidence="2">
    <name type="scientific">Rhizobium leguminosarum</name>
    <dbReference type="NCBI Taxonomy" id="384"/>
    <lineage>
        <taxon>Bacteria</taxon>
        <taxon>Pseudomonadati</taxon>
        <taxon>Pseudomonadota</taxon>
        <taxon>Alphaproteobacteria</taxon>
        <taxon>Hyphomicrobiales</taxon>
        <taxon>Rhizobiaceae</taxon>
        <taxon>Rhizobium/Agrobacterium group</taxon>
        <taxon>Rhizobium</taxon>
    </lineage>
</organism>
<name>A0A179BT30_RHILE</name>